<feature type="compositionally biased region" description="Low complexity" evidence="7">
    <location>
        <begin position="173"/>
        <end position="187"/>
    </location>
</feature>
<feature type="domain" description="RRM" evidence="8">
    <location>
        <begin position="37"/>
        <end position="107"/>
    </location>
</feature>
<dbReference type="InterPro" id="IPR039691">
    <property type="entry name" value="ZC3H7A/B"/>
</dbReference>
<evidence type="ECO:0000256" key="5">
    <source>
        <dbReference type="PROSITE-ProRule" id="PRU00723"/>
    </source>
</evidence>
<evidence type="ECO:0000256" key="4">
    <source>
        <dbReference type="PROSITE-ProRule" id="PRU00176"/>
    </source>
</evidence>
<proteinExistence type="evidence at transcript level"/>
<dbReference type="Gene3D" id="1.25.40.10">
    <property type="entry name" value="Tetratricopeptide repeat domain"/>
    <property type="match status" value="1"/>
</dbReference>
<evidence type="ECO:0000256" key="2">
    <source>
        <dbReference type="ARBA" id="ARBA00022771"/>
    </source>
</evidence>
<feature type="zinc finger region" description="C3H1-type" evidence="5">
    <location>
        <begin position="898"/>
        <end position="924"/>
    </location>
</feature>
<feature type="domain" description="C3H1-type" evidence="9">
    <location>
        <begin position="1040"/>
        <end position="1068"/>
    </location>
</feature>
<dbReference type="PROSITE" id="PS50102">
    <property type="entry name" value="RRM"/>
    <property type="match status" value="1"/>
</dbReference>
<keyword evidence="1 5" id="KW-0479">Metal-binding</keyword>
<dbReference type="Gene3D" id="3.30.70.330">
    <property type="match status" value="1"/>
</dbReference>
<dbReference type="InterPro" id="IPR036855">
    <property type="entry name" value="Znf_CCCH_sf"/>
</dbReference>
<dbReference type="AlphaFoldDB" id="A0A6F9DXI8"/>
<dbReference type="Pfam" id="PF00076">
    <property type="entry name" value="RRM_1"/>
    <property type="match status" value="1"/>
</dbReference>
<dbReference type="PANTHER" id="PTHR14928:SF16">
    <property type="entry name" value="C3H1-TYPE DOMAIN-CONTAINING PROTEIN"/>
    <property type="match status" value="1"/>
</dbReference>
<feature type="region of interest" description="Disordered" evidence="7">
    <location>
        <begin position="106"/>
        <end position="192"/>
    </location>
</feature>
<dbReference type="Gene3D" id="4.10.1000.10">
    <property type="entry name" value="Zinc finger, CCCH-type"/>
    <property type="match status" value="1"/>
</dbReference>
<dbReference type="SMART" id="SM00360">
    <property type="entry name" value="RRM"/>
    <property type="match status" value="1"/>
</dbReference>
<dbReference type="Pfam" id="PF00642">
    <property type="entry name" value="zf-CCCH"/>
    <property type="match status" value="1"/>
</dbReference>
<feature type="compositionally biased region" description="Polar residues" evidence="7">
    <location>
        <begin position="126"/>
        <end position="137"/>
    </location>
</feature>
<dbReference type="SUPFAM" id="SSF57667">
    <property type="entry name" value="beta-beta-alpha zinc fingers"/>
    <property type="match status" value="1"/>
</dbReference>
<dbReference type="SUPFAM" id="SSF54928">
    <property type="entry name" value="RNA-binding domain, RBD"/>
    <property type="match status" value="1"/>
</dbReference>
<protein>
    <submittedName>
        <fullName evidence="10">Uncharacterized protein zf(C3h/c2h2)-1</fullName>
    </submittedName>
</protein>
<dbReference type="PROSITE" id="PS50103">
    <property type="entry name" value="ZF_C3H1"/>
    <property type="match status" value="2"/>
</dbReference>
<dbReference type="Gene3D" id="1.20.120.1350">
    <property type="entry name" value="Pneumovirus matrix protein 2 (M2), zinc-binding domain"/>
    <property type="match status" value="1"/>
</dbReference>
<name>A0A6F9DXI8_9ASCI</name>
<dbReference type="GO" id="GO:0035198">
    <property type="term" value="F:miRNA binding"/>
    <property type="evidence" value="ECO:0007669"/>
    <property type="project" value="InterPro"/>
</dbReference>
<gene>
    <name evidence="10" type="primary">Zc3h7b</name>
</gene>
<evidence type="ECO:0000313" key="10">
    <source>
        <dbReference type="EMBL" id="CAB3267881.1"/>
    </source>
</evidence>
<dbReference type="InterPro" id="IPR000504">
    <property type="entry name" value="RRM_dom"/>
</dbReference>
<keyword evidence="6" id="KW-0175">Coiled coil</keyword>
<dbReference type="InterPro" id="IPR011990">
    <property type="entry name" value="TPR-like_helical_dom_sf"/>
</dbReference>
<evidence type="ECO:0000256" key="7">
    <source>
        <dbReference type="SAM" id="MobiDB-lite"/>
    </source>
</evidence>
<dbReference type="InterPro" id="IPR035979">
    <property type="entry name" value="RBD_domain_sf"/>
</dbReference>
<reference evidence="10" key="1">
    <citation type="submission" date="2020-04" db="EMBL/GenBank/DDBJ databases">
        <authorList>
            <person name="Neveu A P."/>
        </authorList>
    </citation>
    <scope>NUCLEOTIDE SEQUENCE</scope>
    <source>
        <tissue evidence="10">Whole embryo</tissue>
    </source>
</reference>
<dbReference type="PANTHER" id="PTHR14928">
    <property type="entry name" value="MICRO-RNA BINDING ZINC FINGER CCCH DOMAIN-CONTAINING PROTEIN 7"/>
    <property type="match status" value="1"/>
</dbReference>
<accession>A0A6F9DXI8</accession>
<keyword evidence="2 5" id="KW-0863">Zinc-finger</keyword>
<evidence type="ECO:0000256" key="3">
    <source>
        <dbReference type="ARBA" id="ARBA00022833"/>
    </source>
</evidence>
<dbReference type="SUPFAM" id="SSF90229">
    <property type="entry name" value="CCCH zinc finger"/>
    <property type="match status" value="1"/>
</dbReference>
<dbReference type="GO" id="GO:0008270">
    <property type="term" value="F:zinc ion binding"/>
    <property type="evidence" value="ECO:0007669"/>
    <property type="project" value="UniProtKB-KW"/>
</dbReference>
<dbReference type="InterPro" id="IPR036236">
    <property type="entry name" value="Znf_C2H2_sf"/>
</dbReference>
<feature type="zinc finger region" description="C3H1-type" evidence="5">
    <location>
        <begin position="1040"/>
        <end position="1068"/>
    </location>
</feature>
<evidence type="ECO:0000256" key="6">
    <source>
        <dbReference type="SAM" id="Coils"/>
    </source>
</evidence>
<feature type="domain" description="C3H1-type" evidence="9">
    <location>
        <begin position="898"/>
        <end position="924"/>
    </location>
</feature>
<organism evidence="10">
    <name type="scientific">Phallusia mammillata</name>
    <dbReference type="NCBI Taxonomy" id="59560"/>
    <lineage>
        <taxon>Eukaryota</taxon>
        <taxon>Metazoa</taxon>
        <taxon>Chordata</taxon>
        <taxon>Tunicata</taxon>
        <taxon>Ascidiacea</taxon>
        <taxon>Phlebobranchia</taxon>
        <taxon>Ascidiidae</taxon>
        <taxon>Phallusia</taxon>
    </lineage>
</organism>
<dbReference type="InterPro" id="IPR000571">
    <property type="entry name" value="Znf_CCCH"/>
</dbReference>
<sequence length="1242" mass="139452">MSDESDAHRAISALDKYDLCGSKLSVELSTSRSMKSCQLIVKNLPGGINSQDLHKLFKKFGTVTLCRIMGDHAIVHMRFPSMANNAVRNLSGEIFRGNVLSVEFANNNNNKTTNTWKPSAKRDGYQNETTNGISHQDNPPPAPPAPPPPPPRPTQAWKDVAAPSTENSNTVETPAVTTNASTTNTVPKVPTADFRESRRYRIKQGLQFLQSSSPWSGTPDMYESFLNQLKEMLLEEGLELFKEGHPKEAVVQLSEGINICAYMKNENIKGHLNFLEKLLMERATIVLGLGNPSSALEDAEKVLNISNGANQNGLRFKARILVTYGRRNDALALMMKFSQIATFDTESAQLFNILKQSIGDDQSLNNITNKGAIGDGRRSAYASATNLLGQNTFSSPGQSQWPVVNGAGDQTNGFLSGYSHFPSKTSSIVMPNLHSNPSNEVYPPTGSKFQSFFSQDSTNANSNISSAFSTNGIQNSYSKQQPFGPISRPLYPNANFQAPMKSSLFPSDSLFSPAEQISNSFGRDNSLPLPIGYQRSQSLTSAFTSVGDPMWKENSHLFGTQMSNVDNQVDKELAKAIDEELNTGTTTNAAFPSKPAMWHNSNDINSPFAGTNHIAATPSYTHFPVDSSKTGFTGSIIGPAMLGIATTIEQHHQDQQQQAVSTMSAIDTSAQLITISSSYTTNMLDSEMSDSLSEILRNPLHDTHEFKLGCSECVLRTGPRVIDFKHDENVAHCCYKNILLCRHRGSLEWLKIRPRPQPQSKAQLYDGPYYICKDLMAGQDCTYPAVCTFAYNQEEIDVWTLERKGMLNRAWLCKSMDMNYVRNFTLVGLILCKHRGTFDFLCKACFQNKPRIVSTFSNAMGVCMNETTPHQNTPENQQLTHIIRENTVKYTEIRGPVQQPILCRHAIRFQCSRGDDCHFAHSLVERDAWAIMDKESLLASDMVKQAKEHIAKLSASNGDVEGSEWFVDENLQAFRWKAKFICSLCHKNGQISEATKDMKYCTARAQHSWHMNKKVMLVHTTKRSWAQVRDLPYLKNKNLPVRFELCENFRRSKKCSFSSKCNFAHSQEEMDMWMYLRDNQLKDLEELYDVLTKAEQAKLSMKNNANGSDVSSIILPTDIAPQQSAYHCWLCDKECNGQRQWEKHCASEKHKLRAISDSDGHWRYRRPGGNYKMCERHEKGLCEFDALPDSENTCSFAHGREELEEWINRRQYIINRIRKAQDDRLINAEDDVDNLISQAPQS</sequence>
<feature type="compositionally biased region" description="Pro residues" evidence="7">
    <location>
        <begin position="138"/>
        <end position="153"/>
    </location>
</feature>
<dbReference type="GO" id="GO:0035196">
    <property type="term" value="P:miRNA processing"/>
    <property type="evidence" value="ECO:0007669"/>
    <property type="project" value="TreeGrafter"/>
</dbReference>
<keyword evidence="4" id="KW-0694">RNA-binding</keyword>
<dbReference type="InterPro" id="IPR012677">
    <property type="entry name" value="Nucleotide-bd_a/b_plait_sf"/>
</dbReference>
<evidence type="ECO:0000259" key="9">
    <source>
        <dbReference type="PROSITE" id="PS50103"/>
    </source>
</evidence>
<dbReference type="SMART" id="SM00356">
    <property type="entry name" value="ZnF_C3H1"/>
    <property type="match status" value="3"/>
</dbReference>
<feature type="compositionally biased region" description="Low complexity" evidence="7">
    <location>
        <begin position="106"/>
        <end position="115"/>
    </location>
</feature>
<feature type="coiled-coil region" evidence="6">
    <location>
        <begin position="1077"/>
        <end position="1104"/>
    </location>
</feature>
<evidence type="ECO:0000259" key="8">
    <source>
        <dbReference type="PROSITE" id="PS50102"/>
    </source>
</evidence>
<dbReference type="EMBL" id="LR792019">
    <property type="protein sequence ID" value="CAB3267881.1"/>
    <property type="molecule type" value="mRNA"/>
</dbReference>
<evidence type="ECO:0000256" key="1">
    <source>
        <dbReference type="ARBA" id="ARBA00022723"/>
    </source>
</evidence>
<keyword evidence="3 5" id="KW-0862">Zinc</keyword>
<dbReference type="SUPFAM" id="SSF48452">
    <property type="entry name" value="TPR-like"/>
    <property type="match status" value="1"/>
</dbReference>